<proteinExistence type="predicted"/>
<feature type="region of interest" description="Disordered" evidence="1">
    <location>
        <begin position="1"/>
        <end position="32"/>
    </location>
</feature>
<name>A0A5B7GJS7_PORTR</name>
<gene>
    <name evidence="2" type="ORF">E2C01_051807</name>
</gene>
<reference evidence="2 3" key="1">
    <citation type="submission" date="2019-05" db="EMBL/GenBank/DDBJ databases">
        <title>Another draft genome of Portunus trituberculatus and its Hox gene families provides insights of decapod evolution.</title>
        <authorList>
            <person name="Jeong J.-H."/>
            <person name="Song I."/>
            <person name="Kim S."/>
            <person name="Choi T."/>
            <person name="Kim D."/>
            <person name="Ryu S."/>
            <person name="Kim W."/>
        </authorList>
    </citation>
    <scope>NUCLEOTIDE SEQUENCE [LARGE SCALE GENOMIC DNA]</scope>
    <source>
        <tissue evidence="2">Muscle</tissue>
    </source>
</reference>
<protein>
    <submittedName>
        <fullName evidence="2">Uncharacterized protein</fullName>
    </submittedName>
</protein>
<accession>A0A5B7GJS7</accession>
<evidence type="ECO:0000313" key="2">
    <source>
        <dbReference type="EMBL" id="MPC57819.1"/>
    </source>
</evidence>
<sequence length="62" mass="7032">MWTGQAATNGHIRHDGTIEGEGMGRRRAPRREKRRYTLTATGGYPAKPRGEKDHVWVSWVKG</sequence>
<dbReference type="EMBL" id="VSRR010015112">
    <property type="protein sequence ID" value="MPC57819.1"/>
    <property type="molecule type" value="Genomic_DNA"/>
</dbReference>
<comment type="caution">
    <text evidence="2">The sequence shown here is derived from an EMBL/GenBank/DDBJ whole genome shotgun (WGS) entry which is preliminary data.</text>
</comment>
<organism evidence="2 3">
    <name type="scientific">Portunus trituberculatus</name>
    <name type="common">Swimming crab</name>
    <name type="synonym">Neptunus trituberculatus</name>
    <dbReference type="NCBI Taxonomy" id="210409"/>
    <lineage>
        <taxon>Eukaryota</taxon>
        <taxon>Metazoa</taxon>
        <taxon>Ecdysozoa</taxon>
        <taxon>Arthropoda</taxon>
        <taxon>Crustacea</taxon>
        <taxon>Multicrustacea</taxon>
        <taxon>Malacostraca</taxon>
        <taxon>Eumalacostraca</taxon>
        <taxon>Eucarida</taxon>
        <taxon>Decapoda</taxon>
        <taxon>Pleocyemata</taxon>
        <taxon>Brachyura</taxon>
        <taxon>Eubrachyura</taxon>
        <taxon>Portunoidea</taxon>
        <taxon>Portunidae</taxon>
        <taxon>Portuninae</taxon>
        <taxon>Portunus</taxon>
    </lineage>
</organism>
<evidence type="ECO:0000256" key="1">
    <source>
        <dbReference type="SAM" id="MobiDB-lite"/>
    </source>
</evidence>
<dbReference type="AlphaFoldDB" id="A0A5B7GJS7"/>
<evidence type="ECO:0000313" key="3">
    <source>
        <dbReference type="Proteomes" id="UP000324222"/>
    </source>
</evidence>
<dbReference type="Proteomes" id="UP000324222">
    <property type="component" value="Unassembled WGS sequence"/>
</dbReference>
<keyword evidence="3" id="KW-1185">Reference proteome</keyword>